<gene>
    <name evidence="3" type="ORF">Asera_28900</name>
</gene>
<dbReference type="Pfam" id="PF04264">
    <property type="entry name" value="YceI"/>
    <property type="match status" value="1"/>
</dbReference>
<evidence type="ECO:0000259" key="2">
    <source>
        <dbReference type="SMART" id="SM00867"/>
    </source>
</evidence>
<dbReference type="KEGG" id="aser:Asera_28900"/>
<comment type="similarity">
    <text evidence="1">Belongs to the UPF0312 family.</text>
</comment>
<accession>A0A810L2A9</accession>
<feature type="domain" description="Lipid/polyisoprenoid-binding YceI-like" evidence="2">
    <location>
        <begin position="21"/>
        <end position="188"/>
    </location>
</feature>
<dbReference type="PANTHER" id="PTHR34406:SF1">
    <property type="entry name" value="PROTEIN YCEI"/>
    <property type="match status" value="1"/>
</dbReference>
<keyword evidence="4" id="KW-1185">Reference proteome</keyword>
<dbReference type="InterPro" id="IPR007372">
    <property type="entry name" value="Lipid/polyisoprenoid-bd_YceI"/>
</dbReference>
<evidence type="ECO:0000256" key="1">
    <source>
        <dbReference type="ARBA" id="ARBA00008812"/>
    </source>
</evidence>
<proteinExistence type="inferred from homology"/>
<sequence length="192" mass="20871">MTTTPMPVRTVDGVTLPAPGSWRIDPGHAEVAFVGRHFLITKVRGRFTGVRGAVAVAEAPADSSVTVDIDMTTVDSGDATRDEHLRSADLFDVERFPTATFRSTEVRWHGTQGTVTGELTVHGVSRSVELAAEFRGHVRDPWGGDRAVFSATTTIDREAFGLTWNMVLDSGSLLVSREITVEIEVETVLEPH</sequence>
<name>A0A810L2A9_9ACTN</name>
<dbReference type="AlphaFoldDB" id="A0A810L2A9"/>
<dbReference type="OrthoDB" id="9811006at2"/>
<dbReference type="Gene3D" id="2.40.128.110">
    <property type="entry name" value="Lipid/polyisoprenoid-binding, YceI-like"/>
    <property type="match status" value="1"/>
</dbReference>
<dbReference type="SMART" id="SM00867">
    <property type="entry name" value="YceI"/>
    <property type="match status" value="1"/>
</dbReference>
<organism evidence="3 4">
    <name type="scientific">Actinocatenispora sera</name>
    <dbReference type="NCBI Taxonomy" id="390989"/>
    <lineage>
        <taxon>Bacteria</taxon>
        <taxon>Bacillati</taxon>
        <taxon>Actinomycetota</taxon>
        <taxon>Actinomycetes</taxon>
        <taxon>Micromonosporales</taxon>
        <taxon>Micromonosporaceae</taxon>
        <taxon>Actinocatenispora</taxon>
    </lineage>
</organism>
<protein>
    <recommendedName>
        <fullName evidence="2">Lipid/polyisoprenoid-binding YceI-like domain-containing protein</fullName>
    </recommendedName>
</protein>
<evidence type="ECO:0000313" key="4">
    <source>
        <dbReference type="Proteomes" id="UP000680750"/>
    </source>
</evidence>
<dbReference type="SUPFAM" id="SSF101874">
    <property type="entry name" value="YceI-like"/>
    <property type="match status" value="1"/>
</dbReference>
<dbReference type="EMBL" id="AP023354">
    <property type="protein sequence ID" value="BCJ28782.1"/>
    <property type="molecule type" value="Genomic_DNA"/>
</dbReference>
<reference evidence="3" key="1">
    <citation type="submission" date="2020-08" db="EMBL/GenBank/DDBJ databases">
        <title>Whole genome shotgun sequence of Actinocatenispora sera NBRC 101916.</title>
        <authorList>
            <person name="Komaki H."/>
            <person name="Tamura T."/>
        </authorList>
    </citation>
    <scope>NUCLEOTIDE SEQUENCE</scope>
    <source>
        <strain evidence="3">NBRC 101916</strain>
    </source>
</reference>
<dbReference type="InterPro" id="IPR036761">
    <property type="entry name" value="TTHA0802/YceI-like_sf"/>
</dbReference>
<dbReference type="Proteomes" id="UP000680750">
    <property type="component" value="Chromosome"/>
</dbReference>
<dbReference type="PANTHER" id="PTHR34406">
    <property type="entry name" value="PROTEIN YCEI"/>
    <property type="match status" value="1"/>
</dbReference>
<dbReference type="RefSeq" id="WP_030448531.1">
    <property type="nucleotide sequence ID" value="NZ_AP023354.1"/>
</dbReference>
<evidence type="ECO:0000313" key="3">
    <source>
        <dbReference type="EMBL" id="BCJ28782.1"/>
    </source>
</evidence>